<dbReference type="SUPFAM" id="SSF158499">
    <property type="entry name" value="DnaD domain-like"/>
    <property type="match status" value="1"/>
</dbReference>
<evidence type="ECO:0000313" key="4">
    <source>
        <dbReference type="EMBL" id="MCQ9304970.1"/>
    </source>
</evidence>
<protein>
    <submittedName>
        <fullName evidence="4">DnaD domain protein</fullName>
    </submittedName>
</protein>
<dbReference type="Gene3D" id="1.10.10.630">
    <property type="entry name" value="DnaD domain-like"/>
    <property type="match status" value="1"/>
</dbReference>
<feature type="compositionally biased region" description="Basic and acidic residues" evidence="2">
    <location>
        <begin position="209"/>
        <end position="231"/>
    </location>
</feature>
<comment type="caution">
    <text evidence="4">The sequence shown here is derived from an EMBL/GenBank/DDBJ whole genome shotgun (WGS) entry which is preliminary data.</text>
</comment>
<organism evidence="4 5">
    <name type="scientific">Mammaliicoccus sciuri</name>
    <name type="common">Staphylococcus sciuri</name>
    <dbReference type="NCBI Taxonomy" id="1296"/>
    <lineage>
        <taxon>Bacteria</taxon>
        <taxon>Bacillati</taxon>
        <taxon>Bacillota</taxon>
        <taxon>Bacilli</taxon>
        <taxon>Bacillales</taxon>
        <taxon>Staphylococcaceae</taxon>
        <taxon>Mammaliicoccus</taxon>
    </lineage>
</organism>
<evidence type="ECO:0000256" key="2">
    <source>
        <dbReference type="SAM" id="MobiDB-lite"/>
    </source>
</evidence>
<accession>A0AAW5LQH7</accession>
<dbReference type="NCBIfam" id="TIGR01446">
    <property type="entry name" value="DnaD_dom"/>
    <property type="match status" value="1"/>
</dbReference>
<dbReference type="Pfam" id="PF07261">
    <property type="entry name" value="DnaB_2"/>
    <property type="match status" value="1"/>
</dbReference>
<dbReference type="AlphaFoldDB" id="A0AAW5LQH7"/>
<proteinExistence type="inferred from homology"/>
<dbReference type="Pfam" id="PF13730">
    <property type="entry name" value="HTH_36"/>
    <property type="match status" value="1"/>
</dbReference>
<feature type="domain" description="DnaB/C C-terminal" evidence="3">
    <location>
        <begin position="142"/>
        <end position="213"/>
    </location>
</feature>
<feature type="compositionally biased region" description="Polar residues" evidence="2">
    <location>
        <begin position="122"/>
        <end position="131"/>
    </location>
</feature>
<dbReference type="RefSeq" id="WP_257099621.1">
    <property type="nucleotide sequence ID" value="NZ_JANILD010000010.1"/>
</dbReference>
<dbReference type="EMBL" id="JANILD010000010">
    <property type="protein sequence ID" value="MCQ9304970.1"/>
    <property type="molecule type" value="Genomic_DNA"/>
</dbReference>
<sequence>MSKETPNYYAILTAEIRYDNRLSSLEKLLCAEITALSSKYGYCFATNNYFADLYGISKETVSRRINHIKELGHLEVQILYTGKQITGRKMKLKHLPFIPHDEKEGTPNDKKEDTPHDEKGKGNNTRVNNIKSNRDDVQKSIDYINHNLEMITSPMKIQEIEYLVNDIKNQKLEIVKVATNYCKENRKGVNYLIKVLTNWINENIDTKEKAEDKIKPKTKKPKSDNFGDLRQKILGGASDD</sequence>
<feature type="region of interest" description="Disordered" evidence="2">
    <location>
        <begin position="96"/>
        <end position="132"/>
    </location>
</feature>
<reference evidence="4" key="1">
    <citation type="submission" date="2022-07" db="EMBL/GenBank/DDBJ databases">
        <title>Bacterial species isolated from the porcine tonsil microbiota.</title>
        <authorList>
            <person name="Oliveira I.M.F."/>
        </authorList>
    </citation>
    <scope>NUCLEOTIDE SEQUENCE</scope>
    <source>
        <strain evidence="4">8QC2O2</strain>
    </source>
</reference>
<name>A0AAW5LQH7_MAMSC</name>
<feature type="region of interest" description="Disordered" evidence="2">
    <location>
        <begin position="209"/>
        <end position="240"/>
    </location>
</feature>
<dbReference type="InterPro" id="IPR034829">
    <property type="entry name" value="DnaD-like_sf"/>
</dbReference>
<comment type="similarity">
    <text evidence="1">Belongs to the DnaB/DnaD family.</text>
</comment>
<evidence type="ECO:0000259" key="3">
    <source>
        <dbReference type="Pfam" id="PF07261"/>
    </source>
</evidence>
<feature type="compositionally biased region" description="Basic and acidic residues" evidence="2">
    <location>
        <begin position="99"/>
        <end position="121"/>
    </location>
</feature>
<dbReference type="Proteomes" id="UP001204068">
    <property type="component" value="Unassembled WGS sequence"/>
</dbReference>
<dbReference type="InterPro" id="IPR006343">
    <property type="entry name" value="DnaB/C_C"/>
</dbReference>
<evidence type="ECO:0000256" key="1">
    <source>
        <dbReference type="ARBA" id="ARBA00093462"/>
    </source>
</evidence>
<evidence type="ECO:0000313" key="5">
    <source>
        <dbReference type="Proteomes" id="UP001204068"/>
    </source>
</evidence>
<gene>
    <name evidence="4" type="ORF">NQ032_15275</name>
</gene>